<proteinExistence type="predicted"/>
<organism evidence="1 2">
    <name type="scientific">Candidatus Bacteroides intestinavium</name>
    <dbReference type="NCBI Taxonomy" id="2838469"/>
    <lineage>
        <taxon>Bacteria</taxon>
        <taxon>Pseudomonadati</taxon>
        <taxon>Bacteroidota</taxon>
        <taxon>Bacteroidia</taxon>
        <taxon>Bacteroidales</taxon>
        <taxon>Bacteroidaceae</taxon>
        <taxon>Bacteroides</taxon>
    </lineage>
</organism>
<name>A0A9D2HUQ6_9BACE</name>
<dbReference type="Proteomes" id="UP000823860">
    <property type="component" value="Unassembled WGS sequence"/>
</dbReference>
<sequence length="64" mass="7484">MNKNITIEKKDGYIHVKMSPRKWREYEKAIAAYNLARKLKRADKQCDEAPALSVKEALDIIHEL</sequence>
<accession>A0A9D2HUQ6</accession>
<reference evidence="1" key="2">
    <citation type="submission" date="2021-04" db="EMBL/GenBank/DDBJ databases">
        <authorList>
            <person name="Gilroy R."/>
        </authorList>
    </citation>
    <scope>NUCLEOTIDE SEQUENCE</scope>
    <source>
        <strain evidence="1">ChiHecec1B25-7008</strain>
    </source>
</reference>
<dbReference type="AlphaFoldDB" id="A0A9D2HUQ6"/>
<evidence type="ECO:0000313" key="1">
    <source>
        <dbReference type="EMBL" id="HJA84172.1"/>
    </source>
</evidence>
<evidence type="ECO:0000313" key="2">
    <source>
        <dbReference type="Proteomes" id="UP000823860"/>
    </source>
</evidence>
<protein>
    <submittedName>
        <fullName evidence="1">Uncharacterized protein</fullName>
    </submittedName>
</protein>
<dbReference type="EMBL" id="DWZE01000116">
    <property type="protein sequence ID" value="HJA84172.1"/>
    <property type="molecule type" value="Genomic_DNA"/>
</dbReference>
<gene>
    <name evidence="1" type="ORF">H9785_09410</name>
</gene>
<comment type="caution">
    <text evidence="1">The sequence shown here is derived from an EMBL/GenBank/DDBJ whole genome shotgun (WGS) entry which is preliminary data.</text>
</comment>
<reference evidence="1" key="1">
    <citation type="journal article" date="2021" name="PeerJ">
        <title>Extensive microbial diversity within the chicken gut microbiome revealed by metagenomics and culture.</title>
        <authorList>
            <person name="Gilroy R."/>
            <person name="Ravi A."/>
            <person name="Getino M."/>
            <person name="Pursley I."/>
            <person name="Horton D.L."/>
            <person name="Alikhan N.F."/>
            <person name="Baker D."/>
            <person name="Gharbi K."/>
            <person name="Hall N."/>
            <person name="Watson M."/>
            <person name="Adriaenssens E.M."/>
            <person name="Foster-Nyarko E."/>
            <person name="Jarju S."/>
            <person name="Secka A."/>
            <person name="Antonio M."/>
            <person name="Oren A."/>
            <person name="Chaudhuri R.R."/>
            <person name="La Ragione R."/>
            <person name="Hildebrand F."/>
            <person name="Pallen M.J."/>
        </authorList>
    </citation>
    <scope>NUCLEOTIDE SEQUENCE</scope>
    <source>
        <strain evidence="1">ChiHecec1B25-7008</strain>
    </source>
</reference>